<dbReference type="EMBL" id="CP158490">
    <property type="protein sequence ID" value="XBY25752.1"/>
    <property type="molecule type" value="Genomic_DNA"/>
</dbReference>
<protein>
    <submittedName>
        <fullName evidence="1">Uncharacterized protein</fullName>
    </submittedName>
</protein>
<dbReference type="AlphaFoldDB" id="A0AAU7WZK7"/>
<gene>
    <name evidence="1" type="ORF">ABCR88_07930</name>
</gene>
<accession>A0AAU7WZK7</accession>
<reference evidence="1" key="1">
    <citation type="submission" date="2024-06" db="EMBL/GenBank/DDBJ databases">
        <authorList>
            <person name="Wu L."/>
        </authorList>
    </citation>
    <scope>NUCLEOTIDE SEQUENCE</scope>
    <source>
        <strain evidence="1">W17</strain>
    </source>
</reference>
<evidence type="ECO:0000313" key="1">
    <source>
        <dbReference type="EMBL" id="XBY25752.1"/>
    </source>
</evidence>
<proteinExistence type="predicted"/>
<dbReference type="RefSeq" id="WP_350404367.1">
    <property type="nucleotide sequence ID" value="NZ_CP158490.1"/>
</dbReference>
<sequence length="212" mass="23868">MSYPEAYRQGCLAVSKDMVDAEVIDQAQKFDLDELANAAYWHAVETLIDCEPEFISSAFYDLVPRGGGPRLGKLWGRTYYPEGSVEWAAQVIDEKESRRLVFRINSDVWSMDGLTITTADGSLYDLVITGQRINGREYTNIDDPDAYRALADQALIALENHDFETYRRARPLLLAAAFKKCAVCLDRFTLREDCHACNGRGFFARDGVTSTV</sequence>
<organism evidence="1">
    <name type="scientific">Pseudomonas sp. W17</name>
    <dbReference type="NCBI Taxonomy" id="3144407"/>
    <lineage>
        <taxon>Bacteria</taxon>
        <taxon>Pseudomonadati</taxon>
        <taxon>Pseudomonadota</taxon>
        <taxon>Gammaproteobacteria</taxon>
        <taxon>Pseudomonadales</taxon>
        <taxon>Pseudomonadaceae</taxon>
        <taxon>Pseudomonas</taxon>
    </lineage>
</organism>
<name>A0AAU7WZK7_9PSED</name>